<reference evidence="1" key="1">
    <citation type="submission" date="2020-07" db="EMBL/GenBank/DDBJ databases">
        <title>Multicomponent nature underlies the extraordinary mechanical properties of spider dragline silk.</title>
        <authorList>
            <person name="Kono N."/>
            <person name="Nakamura H."/>
            <person name="Mori M."/>
            <person name="Yoshida Y."/>
            <person name="Ohtoshi R."/>
            <person name="Malay A.D."/>
            <person name="Moran D.A.P."/>
            <person name="Tomita M."/>
            <person name="Numata K."/>
            <person name="Arakawa K."/>
        </authorList>
    </citation>
    <scope>NUCLEOTIDE SEQUENCE</scope>
</reference>
<proteinExistence type="predicted"/>
<comment type="caution">
    <text evidence="1">The sequence shown here is derived from an EMBL/GenBank/DDBJ whole genome shotgun (WGS) entry which is preliminary data.</text>
</comment>
<dbReference type="Proteomes" id="UP000887116">
    <property type="component" value="Unassembled WGS sequence"/>
</dbReference>
<name>A0A8X6G4R1_TRICU</name>
<gene>
    <name evidence="1" type="ORF">TNCT_416751</name>
</gene>
<accession>A0A8X6G4R1</accession>
<evidence type="ECO:0000313" key="1">
    <source>
        <dbReference type="EMBL" id="GFQ94319.1"/>
    </source>
</evidence>
<protein>
    <submittedName>
        <fullName evidence="1">Uncharacterized protein</fullName>
    </submittedName>
</protein>
<evidence type="ECO:0000313" key="2">
    <source>
        <dbReference type="Proteomes" id="UP000887116"/>
    </source>
</evidence>
<dbReference type="AlphaFoldDB" id="A0A8X6G4R1"/>
<sequence length="82" mass="9291">MIENYFTQIWDKIGNAFKPATRASIAVLKNDFMNIRLYDDESMFLLIMDSLSAKESRDSRSKCTPKGSNACVSACIKLTFPM</sequence>
<organism evidence="1 2">
    <name type="scientific">Trichonephila clavata</name>
    <name type="common">Joro spider</name>
    <name type="synonym">Nephila clavata</name>
    <dbReference type="NCBI Taxonomy" id="2740835"/>
    <lineage>
        <taxon>Eukaryota</taxon>
        <taxon>Metazoa</taxon>
        <taxon>Ecdysozoa</taxon>
        <taxon>Arthropoda</taxon>
        <taxon>Chelicerata</taxon>
        <taxon>Arachnida</taxon>
        <taxon>Araneae</taxon>
        <taxon>Araneomorphae</taxon>
        <taxon>Entelegynae</taxon>
        <taxon>Araneoidea</taxon>
        <taxon>Nephilidae</taxon>
        <taxon>Trichonephila</taxon>
    </lineage>
</organism>
<keyword evidence="2" id="KW-1185">Reference proteome</keyword>
<dbReference type="EMBL" id="BMAO01034149">
    <property type="protein sequence ID" value="GFQ94319.1"/>
    <property type="molecule type" value="Genomic_DNA"/>
</dbReference>